<comment type="caution">
    <text evidence="1">The sequence shown here is derived from an EMBL/GenBank/DDBJ whole genome shotgun (WGS) entry which is preliminary data.</text>
</comment>
<gene>
    <name evidence="1" type="ORF">ACE1CA_03000</name>
</gene>
<name>A0ABV4WEI2_9CYAN</name>
<reference evidence="1 2" key="1">
    <citation type="submission" date="2024-09" db="EMBL/GenBank/DDBJ databases">
        <title>Floridaenema gen nov. (Aerosakkonemataceae, Aerosakkonematales ord. nov., Cyanobacteria) from benthic tropical and subtropical fresh waters, with the description of four new species.</title>
        <authorList>
            <person name="Moretto J.A."/>
            <person name="Berthold D.E."/>
            <person name="Lefler F.W."/>
            <person name="Huang I.-S."/>
            <person name="Laughinghouse H. IV."/>
        </authorList>
    </citation>
    <scope>NUCLEOTIDE SEQUENCE [LARGE SCALE GENOMIC DNA]</scope>
    <source>
        <strain evidence="1 2">BLCC-F167</strain>
    </source>
</reference>
<organism evidence="1 2">
    <name type="scientific">Floridaenema evergladense BLCC-F167</name>
    <dbReference type="NCBI Taxonomy" id="3153639"/>
    <lineage>
        <taxon>Bacteria</taxon>
        <taxon>Bacillati</taxon>
        <taxon>Cyanobacteriota</taxon>
        <taxon>Cyanophyceae</taxon>
        <taxon>Oscillatoriophycideae</taxon>
        <taxon>Aerosakkonematales</taxon>
        <taxon>Aerosakkonemataceae</taxon>
        <taxon>Floridanema</taxon>
        <taxon>Floridanema evergladense</taxon>
    </lineage>
</organism>
<dbReference type="Pfam" id="PF03692">
    <property type="entry name" value="CxxCxxCC"/>
    <property type="match status" value="1"/>
</dbReference>
<proteinExistence type="predicted"/>
<evidence type="ECO:0000313" key="1">
    <source>
        <dbReference type="EMBL" id="MFB2833479.1"/>
    </source>
</evidence>
<protein>
    <submittedName>
        <fullName evidence="1">YkgJ family cysteine cluster protein</fullName>
    </submittedName>
</protein>
<keyword evidence="2" id="KW-1185">Reference proteome</keyword>
<dbReference type="EMBL" id="JBHFNT010000035">
    <property type="protein sequence ID" value="MFB2833479.1"/>
    <property type="molecule type" value="Genomic_DNA"/>
</dbReference>
<accession>A0ABV4WEI2</accession>
<evidence type="ECO:0000313" key="2">
    <source>
        <dbReference type="Proteomes" id="UP001576780"/>
    </source>
</evidence>
<dbReference type="RefSeq" id="WP_413275936.1">
    <property type="nucleotide sequence ID" value="NZ_JBHFNT010000035.1"/>
</dbReference>
<dbReference type="InterPro" id="IPR005358">
    <property type="entry name" value="Puta_zinc/iron-chelating_dom"/>
</dbReference>
<dbReference type="Proteomes" id="UP001576780">
    <property type="component" value="Unassembled WGS sequence"/>
</dbReference>
<sequence>MIDPSLIESIEVNTKIGTQKDIESAPVVPRKTVLVTVPSGEIRTESGADATYLVFDCDCLDALPWCKAQCCSLKGTVVHMEELTELLGKTILNDVHGRYEMKRECDGFCTCLDRDKRLCTIYEQRPQTCQDFHCSRGLQRGWPLPNTVSRVEH</sequence>